<name>A0A098BP92_9NOCA</name>
<organism evidence="1 2">
    <name type="scientific">Rhodococcus ruber</name>
    <dbReference type="NCBI Taxonomy" id="1830"/>
    <lineage>
        <taxon>Bacteria</taxon>
        <taxon>Bacillati</taxon>
        <taxon>Actinomycetota</taxon>
        <taxon>Actinomycetes</taxon>
        <taxon>Mycobacteriales</taxon>
        <taxon>Nocardiaceae</taxon>
        <taxon>Rhodococcus</taxon>
    </lineage>
</organism>
<evidence type="ECO:0000313" key="2">
    <source>
        <dbReference type="Proteomes" id="UP000042997"/>
    </source>
</evidence>
<reference evidence="1 2" key="1">
    <citation type="journal article" date="2014" name="Genome Announc.">
        <title>Draft Genome Sequence of Propane- and Butane-Oxidizing Actinobacterium Rhodococcus ruber IEGM 231.</title>
        <authorList>
            <person name="Ivshina I.B."/>
            <person name="Kuyukina M.S."/>
            <person name="Krivoruchko A.V."/>
            <person name="Barbe V."/>
            <person name="Fischer C."/>
        </authorList>
    </citation>
    <scope>NUCLEOTIDE SEQUENCE [LARGE SCALE GENOMIC DNA]</scope>
</reference>
<sequence length="108" mass="10944">MPLPTAYGLGPAPIAIAMLTAAVTHRSRRIGFGHLPGPGFFLPLLPSVSVDAGLALGAVEAMAVGVFGALTCDAQPHLRRAAVDCGGLGGHRSGAGPSAIRRPVRLDR</sequence>
<proteinExistence type="predicted"/>
<gene>
    <name evidence="1" type="ORF">RHRU231_600038</name>
</gene>
<dbReference type="EMBL" id="CCSD01000073">
    <property type="protein sequence ID" value="CDZ90105.1"/>
    <property type="molecule type" value="Genomic_DNA"/>
</dbReference>
<evidence type="ECO:0000313" key="1">
    <source>
        <dbReference type="EMBL" id="CDZ90105.1"/>
    </source>
</evidence>
<dbReference type="Proteomes" id="UP000042997">
    <property type="component" value="Unassembled WGS sequence"/>
</dbReference>
<dbReference type="AlphaFoldDB" id="A0A098BP92"/>
<protein>
    <submittedName>
        <fullName evidence="1">Uncharacterized protein</fullName>
    </submittedName>
</protein>
<accession>A0A098BP92</accession>